<evidence type="ECO:0008006" key="7">
    <source>
        <dbReference type="Google" id="ProtNLM"/>
    </source>
</evidence>
<dbReference type="AlphaFoldDB" id="A0A834FWI8"/>
<proteinExistence type="predicted"/>
<organism evidence="5 6">
    <name type="scientific">Rhododendron simsii</name>
    <name type="common">Sims's rhododendron</name>
    <dbReference type="NCBI Taxonomy" id="118357"/>
    <lineage>
        <taxon>Eukaryota</taxon>
        <taxon>Viridiplantae</taxon>
        <taxon>Streptophyta</taxon>
        <taxon>Embryophyta</taxon>
        <taxon>Tracheophyta</taxon>
        <taxon>Spermatophyta</taxon>
        <taxon>Magnoliopsida</taxon>
        <taxon>eudicotyledons</taxon>
        <taxon>Gunneridae</taxon>
        <taxon>Pentapetalae</taxon>
        <taxon>asterids</taxon>
        <taxon>Ericales</taxon>
        <taxon>Ericaceae</taxon>
        <taxon>Ericoideae</taxon>
        <taxon>Rhodoreae</taxon>
        <taxon>Rhododendron</taxon>
    </lineage>
</organism>
<name>A0A834FWI8_RHOSS</name>
<dbReference type="GO" id="GO:0030976">
    <property type="term" value="F:thiamine pyrophosphate binding"/>
    <property type="evidence" value="ECO:0007669"/>
    <property type="project" value="InterPro"/>
</dbReference>
<reference evidence="5" key="1">
    <citation type="submission" date="2019-11" db="EMBL/GenBank/DDBJ databases">
        <authorList>
            <person name="Liu Y."/>
            <person name="Hou J."/>
            <person name="Li T.-Q."/>
            <person name="Guan C.-H."/>
            <person name="Wu X."/>
            <person name="Wu H.-Z."/>
            <person name="Ling F."/>
            <person name="Zhang R."/>
            <person name="Shi X.-G."/>
            <person name="Ren J.-P."/>
            <person name="Chen E.-F."/>
            <person name="Sun J.-M."/>
        </authorList>
    </citation>
    <scope>NUCLEOTIDE SEQUENCE</scope>
    <source>
        <strain evidence="5">Adult_tree_wgs_1</strain>
        <tissue evidence="5">Leaves</tissue>
    </source>
</reference>
<accession>A0A834FWI8</accession>
<keyword evidence="4" id="KW-0456">Lyase</keyword>
<dbReference type="GO" id="GO:0001561">
    <property type="term" value="P:fatty acid alpha-oxidation"/>
    <property type="evidence" value="ECO:0007669"/>
    <property type="project" value="TreeGrafter"/>
</dbReference>
<dbReference type="Gene3D" id="3.40.50.970">
    <property type="match status" value="1"/>
</dbReference>
<dbReference type="Proteomes" id="UP000626092">
    <property type="component" value="Unassembled WGS sequence"/>
</dbReference>
<evidence type="ECO:0000256" key="2">
    <source>
        <dbReference type="ARBA" id="ARBA00022723"/>
    </source>
</evidence>
<keyword evidence="6" id="KW-1185">Reference proteome</keyword>
<evidence type="ECO:0000256" key="4">
    <source>
        <dbReference type="ARBA" id="ARBA00023239"/>
    </source>
</evidence>
<keyword evidence="2" id="KW-0479">Metal-binding</keyword>
<dbReference type="PANTHER" id="PTHR43710:SF2">
    <property type="entry name" value="2-HYDROXYACYL-COA LYASE 1"/>
    <property type="match status" value="1"/>
</dbReference>
<dbReference type="SUPFAM" id="SSF52518">
    <property type="entry name" value="Thiamin diphosphate-binding fold (THDP-binding)"/>
    <property type="match status" value="1"/>
</dbReference>
<evidence type="ECO:0000313" key="5">
    <source>
        <dbReference type="EMBL" id="KAF7112874.1"/>
    </source>
</evidence>
<comment type="caution">
    <text evidence="5">The sequence shown here is derived from an EMBL/GenBank/DDBJ whole genome shotgun (WGS) entry which is preliminary data.</text>
</comment>
<evidence type="ECO:0000256" key="3">
    <source>
        <dbReference type="ARBA" id="ARBA00022842"/>
    </source>
</evidence>
<dbReference type="OrthoDB" id="3633556at2759"/>
<sequence length="142" mass="15532">MQHLTVLQDLVVIGCPEIQSFPEVLQLADKEKTALTPKSGLKLTLVRYQLPMVVIVFNNSGVYGSDRRSLEEIIGLFTDEPTPTSFIPGAAYHLLIDTFQGKGYLFGTPDELKSFAAQKPGVINVAVDPYAGAESGRLQHKN</sequence>
<comment type="cofactor">
    <cofactor evidence="1">
        <name>thiamine diphosphate</name>
        <dbReference type="ChEBI" id="CHEBI:58937"/>
    </cofactor>
</comment>
<gene>
    <name evidence="5" type="ORF">RHSIM_RhsimUnG0182900</name>
</gene>
<dbReference type="GO" id="GO:0005777">
    <property type="term" value="C:peroxisome"/>
    <property type="evidence" value="ECO:0007669"/>
    <property type="project" value="TreeGrafter"/>
</dbReference>
<dbReference type="GO" id="GO:0046872">
    <property type="term" value="F:metal ion binding"/>
    <property type="evidence" value="ECO:0007669"/>
    <property type="project" value="UniProtKB-KW"/>
</dbReference>
<dbReference type="InterPro" id="IPR045025">
    <property type="entry name" value="HACL1-like"/>
</dbReference>
<evidence type="ECO:0000313" key="6">
    <source>
        <dbReference type="Proteomes" id="UP000626092"/>
    </source>
</evidence>
<dbReference type="PANTHER" id="PTHR43710">
    <property type="entry name" value="2-HYDROXYACYL-COA LYASE"/>
    <property type="match status" value="1"/>
</dbReference>
<evidence type="ECO:0000256" key="1">
    <source>
        <dbReference type="ARBA" id="ARBA00001964"/>
    </source>
</evidence>
<dbReference type="EMBL" id="WJXA01000408">
    <property type="protein sequence ID" value="KAF7112874.1"/>
    <property type="molecule type" value="Genomic_DNA"/>
</dbReference>
<protein>
    <recommendedName>
        <fullName evidence="7">Thiamine pyrophosphate enzyme TPP-binding domain-containing protein</fullName>
    </recommendedName>
</protein>
<keyword evidence="3" id="KW-0460">Magnesium</keyword>
<dbReference type="InterPro" id="IPR029061">
    <property type="entry name" value="THDP-binding"/>
</dbReference>
<dbReference type="GO" id="GO:0016829">
    <property type="term" value="F:lyase activity"/>
    <property type="evidence" value="ECO:0007669"/>
    <property type="project" value="UniProtKB-KW"/>
</dbReference>